<dbReference type="GO" id="GO:0008234">
    <property type="term" value="F:cysteine-type peptidase activity"/>
    <property type="evidence" value="ECO:0007669"/>
    <property type="project" value="InterPro"/>
</dbReference>
<keyword evidence="2" id="KW-0645">Protease</keyword>
<dbReference type="Pfam" id="PF02902">
    <property type="entry name" value="Peptidase_C48"/>
    <property type="match status" value="1"/>
</dbReference>
<evidence type="ECO:0000313" key="5">
    <source>
        <dbReference type="EMBL" id="KAF5188672.1"/>
    </source>
</evidence>
<dbReference type="SUPFAM" id="SSF54001">
    <property type="entry name" value="Cysteine proteinases"/>
    <property type="match status" value="1"/>
</dbReference>
<feature type="domain" description="Ubiquitin-like protease family profile" evidence="4">
    <location>
        <begin position="43"/>
        <end position="121"/>
    </location>
</feature>
<accession>A0A7J6VWH3</accession>
<organism evidence="5 6">
    <name type="scientific">Thalictrum thalictroides</name>
    <name type="common">Rue-anemone</name>
    <name type="synonym">Anemone thalictroides</name>
    <dbReference type="NCBI Taxonomy" id="46969"/>
    <lineage>
        <taxon>Eukaryota</taxon>
        <taxon>Viridiplantae</taxon>
        <taxon>Streptophyta</taxon>
        <taxon>Embryophyta</taxon>
        <taxon>Tracheophyta</taxon>
        <taxon>Spermatophyta</taxon>
        <taxon>Magnoliopsida</taxon>
        <taxon>Ranunculales</taxon>
        <taxon>Ranunculaceae</taxon>
        <taxon>Thalictroideae</taxon>
        <taxon>Thalictrum</taxon>
    </lineage>
</organism>
<feature type="non-terminal residue" evidence="5">
    <location>
        <position position="1"/>
    </location>
</feature>
<dbReference type="InterPro" id="IPR003653">
    <property type="entry name" value="Peptidase_C48_C"/>
</dbReference>
<comment type="similarity">
    <text evidence="1">Belongs to the peptidase C48 family.</text>
</comment>
<dbReference type="GO" id="GO:0006508">
    <property type="term" value="P:proteolysis"/>
    <property type="evidence" value="ECO:0007669"/>
    <property type="project" value="UniProtKB-KW"/>
</dbReference>
<evidence type="ECO:0000259" key="4">
    <source>
        <dbReference type="Pfam" id="PF02902"/>
    </source>
</evidence>
<evidence type="ECO:0000256" key="1">
    <source>
        <dbReference type="ARBA" id="ARBA00005234"/>
    </source>
</evidence>
<sequence length="185" mass="21471">VINFHSKWLKEHEDQDFKSIYVSALAWSHMKANKKRSKEHLLDAVLQKDLTDDIKFVFILMNTSKSSDDLEGYHWTLLVLNCDKKSFDHYNSMSPRRGRKDILYDEAQQMANEVLKVLKKNNAGSKFVGWKKKVSKASFPQQGDMDEKMYNQTDFQAQVIDLKPNLACIILVGKDKSWKLDNIGI</sequence>
<name>A0A7J6VWH3_THATH</name>
<protein>
    <recommendedName>
        <fullName evidence="4">Ubiquitin-like protease family profile domain-containing protein</fullName>
    </recommendedName>
</protein>
<dbReference type="Gene3D" id="3.40.395.10">
    <property type="entry name" value="Adenoviral Proteinase, Chain A"/>
    <property type="match status" value="1"/>
</dbReference>
<dbReference type="InterPro" id="IPR038765">
    <property type="entry name" value="Papain-like_cys_pep_sf"/>
</dbReference>
<evidence type="ECO:0000256" key="3">
    <source>
        <dbReference type="ARBA" id="ARBA00022801"/>
    </source>
</evidence>
<dbReference type="Proteomes" id="UP000554482">
    <property type="component" value="Unassembled WGS sequence"/>
</dbReference>
<gene>
    <name evidence="5" type="ORF">FRX31_021741</name>
</gene>
<keyword evidence="3" id="KW-0378">Hydrolase</keyword>
<dbReference type="EMBL" id="JABWDY010026444">
    <property type="protein sequence ID" value="KAF5188672.1"/>
    <property type="molecule type" value="Genomic_DNA"/>
</dbReference>
<evidence type="ECO:0000256" key="2">
    <source>
        <dbReference type="ARBA" id="ARBA00022670"/>
    </source>
</evidence>
<proteinExistence type="inferred from homology"/>
<keyword evidence="6" id="KW-1185">Reference proteome</keyword>
<dbReference type="AlphaFoldDB" id="A0A7J6VWH3"/>
<evidence type="ECO:0000313" key="6">
    <source>
        <dbReference type="Proteomes" id="UP000554482"/>
    </source>
</evidence>
<comment type="caution">
    <text evidence="5">The sequence shown here is derived from an EMBL/GenBank/DDBJ whole genome shotgun (WGS) entry which is preliminary data.</text>
</comment>
<reference evidence="5 6" key="1">
    <citation type="submission" date="2020-06" db="EMBL/GenBank/DDBJ databases">
        <title>Transcriptomic and genomic resources for Thalictrum thalictroides and T. hernandezii: Facilitating candidate gene discovery in an emerging model plant lineage.</title>
        <authorList>
            <person name="Arias T."/>
            <person name="Riano-Pachon D.M."/>
            <person name="Di Stilio V.S."/>
        </authorList>
    </citation>
    <scope>NUCLEOTIDE SEQUENCE [LARGE SCALE GENOMIC DNA]</scope>
    <source>
        <strain evidence="6">cv. WT478/WT964</strain>
        <tissue evidence="5">Leaves</tissue>
    </source>
</reference>